<evidence type="ECO:0000313" key="5">
    <source>
        <dbReference type="EMBL" id="MCC9631856.1"/>
    </source>
</evidence>
<comment type="caution">
    <text evidence="5">The sequence shown here is derived from an EMBL/GenBank/DDBJ whole genome shotgun (WGS) entry which is preliminary data.</text>
</comment>
<keyword evidence="1" id="KW-0949">S-adenosyl-L-methionine</keyword>
<organism evidence="5 6">
    <name type="scientific">Blastopirellula sediminis</name>
    <dbReference type="NCBI Taxonomy" id="2894196"/>
    <lineage>
        <taxon>Bacteria</taxon>
        <taxon>Pseudomonadati</taxon>
        <taxon>Planctomycetota</taxon>
        <taxon>Planctomycetia</taxon>
        <taxon>Pirellulales</taxon>
        <taxon>Pirellulaceae</taxon>
        <taxon>Blastopirellula</taxon>
    </lineage>
</organism>
<gene>
    <name evidence="5" type="ORF">LOC68_25960</name>
</gene>
<feature type="domain" description="S-adenosyl-l-methionine hydroxide adenosyltransferase C-terminal" evidence="4">
    <location>
        <begin position="174"/>
        <end position="248"/>
    </location>
</feature>
<dbReference type="Gene3D" id="2.40.30.90">
    <property type="entry name" value="Bacterial fluorinating enzyme like"/>
    <property type="match status" value="1"/>
</dbReference>
<dbReference type="SUPFAM" id="SSF101852">
    <property type="entry name" value="Bacterial fluorinating enzyme, C-terminal domain"/>
    <property type="match status" value="1"/>
</dbReference>
<dbReference type="InterPro" id="IPR023228">
    <property type="entry name" value="SAM_OH_AdoTrfase_N_sf"/>
</dbReference>
<protein>
    <submittedName>
        <fullName evidence="5">SAM-dependent chlorinase/fluorinase</fullName>
    </submittedName>
</protein>
<proteinExistence type="inferred from homology"/>
<dbReference type="InterPro" id="IPR046470">
    <property type="entry name" value="SAM_HAT_C"/>
</dbReference>
<evidence type="ECO:0000259" key="3">
    <source>
        <dbReference type="Pfam" id="PF01887"/>
    </source>
</evidence>
<dbReference type="Gene3D" id="3.40.50.10790">
    <property type="entry name" value="S-adenosyl-l-methionine hydroxide adenosyltransferase, N-terminal"/>
    <property type="match status" value="1"/>
</dbReference>
<comment type="similarity">
    <text evidence="2">Belongs to the SAM hydrolase / SAM-dependent halogenase family.</text>
</comment>
<evidence type="ECO:0000256" key="1">
    <source>
        <dbReference type="ARBA" id="ARBA00022691"/>
    </source>
</evidence>
<dbReference type="Proteomes" id="UP001139103">
    <property type="component" value="Unassembled WGS sequence"/>
</dbReference>
<evidence type="ECO:0000256" key="2">
    <source>
        <dbReference type="ARBA" id="ARBA00024035"/>
    </source>
</evidence>
<dbReference type="PIRSF" id="PIRSF006779">
    <property type="entry name" value="UCP006779"/>
    <property type="match status" value="1"/>
</dbReference>
<sequence>MTSGIITLLTDFGADSPYVAEMKGAILAVSRLATIVDLTHSVAPQNIRQGAYLLDRTYRSFPYGTVHVAVVDPGVGSQRKIIAAEINGQIFVLPDNGLLSVVAASGEATQLREVANPKLWRQTVSATFHGRDVMGPVGAYLAAGGLWDEVGPPTSEIARFELPAVSRKAGLIDGEVIYADSFGNLVTNITRNDLESVEILSIEIDGRPVGPLSSTYSEQNTGSPIALIGSSGQLEISIVSGSASAWLGGSFAGKVKIEVKS</sequence>
<dbReference type="PANTHER" id="PTHR35092">
    <property type="entry name" value="CHLORINASE MJ1651"/>
    <property type="match status" value="1"/>
</dbReference>
<dbReference type="Pfam" id="PF01887">
    <property type="entry name" value="SAM_HAT_N"/>
    <property type="match status" value="1"/>
</dbReference>
<evidence type="ECO:0000259" key="4">
    <source>
        <dbReference type="Pfam" id="PF20257"/>
    </source>
</evidence>
<dbReference type="PANTHER" id="PTHR35092:SF1">
    <property type="entry name" value="CHLORINASE MJ1651"/>
    <property type="match status" value="1"/>
</dbReference>
<name>A0A9X1SJE5_9BACT</name>
<dbReference type="SUPFAM" id="SSF102522">
    <property type="entry name" value="Bacterial fluorinating enzyme, N-terminal domain"/>
    <property type="match status" value="1"/>
</dbReference>
<dbReference type="EMBL" id="JAJKFT010000010">
    <property type="protein sequence ID" value="MCC9631856.1"/>
    <property type="molecule type" value="Genomic_DNA"/>
</dbReference>
<dbReference type="InterPro" id="IPR002747">
    <property type="entry name" value="SAM_OH_AdoTrfase"/>
</dbReference>
<dbReference type="AlphaFoldDB" id="A0A9X1SJE5"/>
<reference evidence="5" key="1">
    <citation type="submission" date="2021-11" db="EMBL/GenBank/DDBJ databases">
        <title>Genome sequence.</title>
        <authorList>
            <person name="Sun Q."/>
        </authorList>
    </citation>
    <scope>NUCLEOTIDE SEQUENCE</scope>
    <source>
        <strain evidence="5">JC732</strain>
    </source>
</reference>
<dbReference type="RefSeq" id="WP_230224559.1">
    <property type="nucleotide sequence ID" value="NZ_JAJKFT010000010.1"/>
</dbReference>
<evidence type="ECO:0000313" key="6">
    <source>
        <dbReference type="Proteomes" id="UP001139103"/>
    </source>
</evidence>
<keyword evidence="6" id="KW-1185">Reference proteome</keyword>
<feature type="domain" description="S-adenosyl-l-methionine hydroxide adenosyltransferase N-terminal" evidence="3">
    <location>
        <begin position="6"/>
        <end position="151"/>
    </location>
</feature>
<dbReference type="InterPro" id="IPR046469">
    <property type="entry name" value="SAM_HAT_N"/>
</dbReference>
<accession>A0A9X1SJE5</accession>
<dbReference type="Pfam" id="PF20257">
    <property type="entry name" value="SAM_HAT_C"/>
    <property type="match status" value="1"/>
</dbReference>
<dbReference type="InterPro" id="IPR023227">
    <property type="entry name" value="SAM_OH_AdoTrfase_C_sf"/>
</dbReference>